<evidence type="ECO:0000313" key="6">
    <source>
        <dbReference type="Proteomes" id="UP000320781"/>
    </source>
</evidence>
<dbReference type="GO" id="GO:0046872">
    <property type="term" value="F:metal ion binding"/>
    <property type="evidence" value="ECO:0007669"/>
    <property type="project" value="UniProtKB-KW"/>
</dbReference>
<feature type="domain" description="4Fe-4S ferredoxin-type" evidence="4">
    <location>
        <begin position="142"/>
        <end position="171"/>
    </location>
</feature>
<comment type="caution">
    <text evidence="5">The sequence shown here is derived from an EMBL/GenBank/DDBJ whole genome shotgun (WGS) entry which is preliminary data.</text>
</comment>
<gene>
    <name evidence="5" type="ORF">E3J95_04480</name>
</gene>
<keyword evidence="2" id="KW-0408">Iron</keyword>
<reference evidence="5 6" key="1">
    <citation type="submission" date="2019-03" db="EMBL/GenBank/DDBJ databases">
        <title>Metabolic potential of uncultured bacteria and archaea associated with petroleum seepage in deep-sea sediments.</title>
        <authorList>
            <person name="Dong X."/>
            <person name="Hubert C."/>
        </authorList>
    </citation>
    <scope>NUCLEOTIDE SEQUENCE [LARGE SCALE GENOMIC DNA]</scope>
    <source>
        <strain evidence="5">E44_bin92</strain>
    </source>
</reference>
<proteinExistence type="predicted"/>
<evidence type="ECO:0000313" key="5">
    <source>
        <dbReference type="EMBL" id="TES85413.1"/>
    </source>
</evidence>
<sequence length="216" mass="24393">MGSCLFGVADVRPIKNEFILPSSLTRRLNRGISLAAPVSAEILDDIQDRPTLLYYHHYRQLNFFLDRMALKMSFFLQRQGWRALPVPASQIVNWQEQRGHLSHKKIAQRAGLGRIGRNNLLVNPRFGARIRLVSILTNMPLPSDEPNQTDCGRCRRCISSCPAQAIKESPEEFDHMGCFEQLKLFRKEGFAPQYICGICVKACPGKRGSIASGYTS</sequence>
<name>A0A523QIJ0_UNCAE</name>
<evidence type="ECO:0000256" key="1">
    <source>
        <dbReference type="ARBA" id="ARBA00022723"/>
    </source>
</evidence>
<dbReference type="Gene3D" id="3.30.70.20">
    <property type="match status" value="1"/>
</dbReference>
<dbReference type="PROSITE" id="PS00198">
    <property type="entry name" value="4FE4S_FER_1"/>
    <property type="match status" value="1"/>
</dbReference>
<dbReference type="AlphaFoldDB" id="A0A523QIJ0"/>
<organism evidence="5 6">
    <name type="scientific">Aerophobetes bacterium</name>
    <dbReference type="NCBI Taxonomy" id="2030807"/>
    <lineage>
        <taxon>Bacteria</taxon>
        <taxon>Candidatus Aerophobota</taxon>
    </lineage>
</organism>
<dbReference type="PANTHER" id="PTHR42827:SF1">
    <property type="entry name" value="IRON-SULFUR CLUSTER-BINDING PROTEIN"/>
    <property type="match status" value="1"/>
</dbReference>
<dbReference type="PANTHER" id="PTHR42827">
    <property type="entry name" value="IRON-SULFUR CLUSTER-BINDING PROTEIN-RELATED"/>
    <property type="match status" value="1"/>
</dbReference>
<evidence type="ECO:0000259" key="4">
    <source>
        <dbReference type="PROSITE" id="PS51379"/>
    </source>
</evidence>
<evidence type="ECO:0000256" key="2">
    <source>
        <dbReference type="ARBA" id="ARBA00023004"/>
    </source>
</evidence>
<dbReference type="EMBL" id="SOKU01000219">
    <property type="protein sequence ID" value="TES85413.1"/>
    <property type="molecule type" value="Genomic_DNA"/>
</dbReference>
<dbReference type="Proteomes" id="UP000320781">
    <property type="component" value="Unassembled WGS sequence"/>
</dbReference>
<dbReference type="GO" id="GO:0051536">
    <property type="term" value="F:iron-sulfur cluster binding"/>
    <property type="evidence" value="ECO:0007669"/>
    <property type="project" value="UniProtKB-KW"/>
</dbReference>
<accession>A0A523QIJ0</accession>
<dbReference type="PROSITE" id="PS51379">
    <property type="entry name" value="4FE4S_FER_2"/>
    <property type="match status" value="1"/>
</dbReference>
<dbReference type="InterPro" id="IPR017900">
    <property type="entry name" value="4Fe4S_Fe_S_CS"/>
</dbReference>
<dbReference type="SUPFAM" id="SSF46548">
    <property type="entry name" value="alpha-helical ferredoxin"/>
    <property type="match status" value="1"/>
</dbReference>
<dbReference type="Pfam" id="PF13484">
    <property type="entry name" value="Fer4_16"/>
    <property type="match status" value="1"/>
</dbReference>
<keyword evidence="1" id="KW-0479">Metal-binding</keyword>
<dbReference type="InterPro" id="IPR017896">
    <property type="entry name" value="4Fe4S_Fe-S-bd"/>
</dbReference>
<evidence type="ECO:0000256" key="3">
    <source>
        <dbReference type="ARBA" id="ARBA00023014"/>
    </source>
</evidence>
<keyword evidence="3" id="KW-0411">Iron-sulfur</keyword>
<protein>
    <submittedName>
        <fullName evidence="5">Epoxyqueuosine reductase</fullName>
    </submittedName>
</protein>